<dbReference type="AlphaFoldDB" id="A0A9P0JXV3"/>
<protein>
    <submittedName>
        <fullName evidence="1">Uncharacterized protein</fullName>
    </submittedName>
</protein>
<organism evidence="1 2">
    <name type="scientific">Acanthoscelides obtectus</name>
    <name type="common">Bean weevil</name>
    <name type="synonym">Bruchus obtectus</name>
    <dbReference type="NCBI Taxonomy" id="200917"/>
    <lineage>
        <taxon>Eukaryota</taxon>
        <taxon>Metazoa</taxon>
        <taxon>Ecdysozoa</taxon>
        <taxon>Arthropoda</taxon>
        <taxon>Hexapoda</taxon>
        <taxon>Insecta</taxon>
        <taxon>Pterygota</taxon>
        <taxon>Neoptera</taxon>
        <taxon>Endopterygota</taxon>
        <taxon>Coleoptera</taxon>
        <taxon>Polyphaga</taxon>
        <taxon>Cucujiformia</taxon>
        <taxon>Chrysomeloidea</taxon>
        <taxon>Chrysomelidae</taxon>
        <taxon>Bruchinae</taxon>
        <taxon>Bruchini</taxon>
        <taxon>Acanthoscelides</taxon>
    </lineage>
</organism>
<evidence type="ECO:0000313" key="2">
    <source>
        <dbReference type="Proteomes" id="UP001152888"/>
    </source>
</evidence>
<keyword evidence="2" id="KW-1185">Reference proteome</keyword>
<name>A0A9P0JXV3_ACAOB</name>
<sequence>MFGGTPIRNDATSVILVFDFITNKI</sequence>
<dbReference type="EMBL" id="CAKOFQ010006695">
    <property type="protein sequence ID" value="CAH1961477.1"/>
    <property type="molecule type" value="Genomic_DNA"/>
</dbReference>
<evidence type="ECO:0000313" key="1">
    <source>
        <dbReference type="EMBL" id="CAH1961477.1"/>
    </source>
</evidence>
<gene>
    <name evidence="1" type="ORF">ACAOBT_LOCUS4182</name>
</gene>
<accession>A0A9P0JXV3</accession>
<dbReference type="Proteomes" id="UP001152888">
    <property type="component" value="Unassembled WGS sequence"/>
</dbReference>
<proteinExistence type="predicted"/>
<comment type="caution">
    <text evidence="1">The sequence shown here is derived from an EMBL/GenBank/DDBJ whole genome shotgun (WGS) entry which is preliminary data.</text>
</comment>
<reference evidence="1" key="1">
    <citation type="submission" date="2022-03" db="EMBL/GenBank/DDBJ databases">
        <authorList>
            <person name="Sayadi A."/>
        </authorList>
    </citation>
    <scope>NUCLEOTIDE SEQUENCE</scope>
</reference>